<sequence length="690" mass="80587">MIKQVRSWSKDERQDLIATKKVDWSIFEYGSQIPNEFHRDFITANGNNSLEVGEEANVKLIINDQPYQAKIVNNRRKDYEKGSLQLRYDQNKNLKENLRESFSVSYNYLLENREEKSKKPVFTPEDKAEFIDFYQTNEPYVYKVKFRTKKKKSRKPSFWWVNQGKTHNQEKDGGYLWAPQKAKHGREVDHHKRLLEAKAGDIVLCYSAKEVRAIGIVKEQAFEAQKPTEITSDEWQVNGYKLALGYYELQPTIAKEEIPIQWRLDELGPFNRKGDINQGYFYPVSNTFAQNLYQQFSDRFPVEVRTIMTEYNLDSSKEKTSESSKEYLSDKEMVDHIHNYISSKGFYYKEDEVKNLFLSLRTKPFVILSGISGTGKTKIVELFAESIGATEENGRFKLVPVRPDWSDGSDLLGYVDIKGDFQAGPLTTFIQDAQNDESRPYFVVLDEMNLARVEYYFSDFLSVIESRKWKDGEIKTSALIPQEQLNEEITIPPNLYVIGTVNMDETTHPFSKKVLDRANTIEFNEVKLDGFNFSSASDVGSIQLPNERIQSQYLYLKDAYDKHQQIIHDVTDRLLEINKILTPIQAHIGYRVRDEICFYLIYSRYLMGFDNAFDYQLHQKILPRITASEPRAFKVLESIYEYCTNHQFEEEEPENQAEILENAKYPKSAKKVHEMLRRGQIDGFTSFWIG</sequence>
<organism evidence="2 3">
    <name type="scientific">Ornithinibacillus caprae</name>
    <dbReference type="NCBI Taxonomy" id="2678566"/>
    <lineage>
        <taxon>Bacteria</taxon>
        <taxon>Bacillati</taxon>
        <taxon>Bacillota</taxon>
        <taxon>Bacilli</taxon>
        <taxon>Bacillales</taxon>
        <taxon>Bacillaceae</taxon>
        <taxon>Ornithinibacillus</taxon>
    </lineage>
</organism>
<dbReference type="AlphaFoldDB" id="A0A6N8FF06"/>
<evidence type="ECO:0000313" key="2">
    <source>
        <dbReference type="EMBL" id="MUK87771.1"/>
    </source>
</evidence>
<gene>
    <name evidence="2" type="ORF">GMD78_05060</name>
</gene>
<feature type="domain" description="ATPase dynein-related AAA" evidence="1">
    <location>
        <begin position="366"/>
        <end position="517"/>
    </location>
</feature>
<dbReference type="Proteomes" id="UP000469125">
    <property type="component" value="Unassembled WGS sequence"/>
</dbReference>
<dbReference type="SUPFAM" id="SSF52540">
    <property type="entry name" value="P-loop containing nucleoside triphosphate hydrolases"/>
    <property type="match status" value="1"/>
</dbReference>
<accession>A0A6N8FF06</accession>
<dbReference type="InterPro" id="IPR011704">
    <property type="entry name" value="ATPase_dyneun-rel_AAA"/>
</dbReference>
<dbReference type="EMBL" id="WOCA01000003">
    <property type="protein sequence ID" value="MUK87771.1"/>
    <property type="molecule type" value="Genomic_DNA"/>
</dbReference>
<comment type="caution">
    <text evidence="2">The sequence shown here is derived from an EMBL/GenBank/DDBJ whole genome shotgun (WGS) entry which is preliminary data.</text>
</comment>
<dbReference type="GO" id="GO:0005524">
    <property type="term" value="F:ATP binding"/>
    <property type="evidence" value="ECO:0007669"/>
    <property type="project" value="InterPro"/>
</dbReference>
<dbReference type="InterPro" id="IPR027417">
    <property type="entry name" value="P-loop_NTPase"/>
</dbReference>
<dbReference type="RefSeq" id="WP_155667665.1">
    <property type="nucleotide sequence ID" value="NZ_WOCA01000003.1"/>
</dbReference>
<proteinExistence type="predicted"/>
<dbReference type="InterPro" id="IPR052934">
    <property type="entry name" value="Methyl-DNA_Rec/Restrict_Enz"/>
</dbReference>
<reference evidence="2 3" key="1">
    <citation type="submission" date="2019-11" db="EMBL/GenBank/DDBJ databases">
        <authorList>
            <person name="Li X."/>
        </authorList>
    </citation>
    <scope>NUCLEOTIDE SEQUENCE [LARGE SCALE GENOMIC DNA]</scope>
    <source>
        <strain evidence="2 3">L9</strain>
    </source>
</reference>
<keyword evidence="3" id="KW-1185">Reference proteome</keyword>
<dbReference type="PANTHER" id="PTHR37291">
    <property type="entry name" value="5-METHYLCYTOSINE-SPECIFIC RESTRICTION ENZYME B"/>
    <property type="match status" value="1"/>
</dbReference>
<dbReference type="GO" id="GO:0016887">
    <property type="term" value="F:ATP hydrolysis activity"/>
    <property type="evidence" value="ECO:0007669"/>
    <property type="project" value="InterPro"/>
</dbReference>
<dbReference type="Pfam" id="PF07728">
    <property type="entry name" value="AAA_5"/>
    <property type="match status" value="1"/>
</dbReference>
<name>A0A6N8FF06_9BACI</name>
<dbReference type="Gene3D" id="3.40.50.300">
    <property type="entry name" value="P-loop containing nucleotide triphosphate hydrolases"/>
    <property type="match status" value="1"/>
</dbReference>
<evidence type="ECO:0000259" key="1">
    <source>
        <dbReference type="Pfam" id="PF07728"/>
    </source>
</evidence>
<evidence type="ECO:0000313" key="3">
    <source>
        <dbReference type="Proteomes" id="UP000469125"/>
    </source>
</evidence>
<dbReference type="PANTHER" id="PTHR37291:SF1">
    <property type="entry name" value="TYPE IV METHYL-DIRECTED RESTRICTION ENZYME ECOKMCRB SUBUNIT"/>
    <property type="match status" value="1"/>
</dbReference>
<protein>
    <submittedName>
        <fullName evidence="2">AAA domain-containing protein</fullName>
    </submittedName>
</protein>